<feature type="domain" description="ABC transmembrane type-1" evidence="9">
    <location>
        <begin position="91"/>
        <end position="322"/>
    </location>
</feature>
<dbReference type="PANTHER" id="PTHR30193:SF42">
    <property type="entry name" value="ABC TRANSPORTER PERMEASE PROTEIN"/>
    <property type="match status" value="1"/>
</dbReference>
<dbReference type="InterPro" id="IPR035906">
    <property type="entry name" value="MetI-like_sf"/>
</dbReference>
<reference evidence="10" key="1">
    <citation type="submission" date="2022-07" db="EMBL/GenBank/DDBJ databases">
        <authorList>
            <person name="Wu T."/>
        </authorList>
    </citation>
    <scope>NUCLEOTIDE SEQUENCE</scope>
    <source>
        <strain evidence="10">SD-1</strain>
    </source>
</reference>
<feature type="region of interest" description="Disordered" evidence="8">
    <location>
        <begin position="1"/>
        <end position="23"/>
    </location>
</feature>
<keyword evidence="11" id="KW-1185">Reference proteome</keyword>
<dbReference type="Gene3D" id="1.10.3720.10">
    <property type="entry name" value="MetI-like"/>
    <property type="match status" value="1"/>
</dbReference>
<dbReference type="Pfam" id="PF00528">
    <property type="entry name" value="BPD_transp_1"/>
    <property type="match status" value="1"/>
</dbReference>
<evidence type="ECO:0000256" key="3">
    <source>
        <dbReference type="ARBA" id="ARBA00022475"/>
    </source>
</evidence>
<evidence type="ECO:0000259" key="9">
    <source>
        <dbReference type="PROSITE" id="PS50928"/>
    </source>
</evidence>
<dbReference type="Proteomes" id="UP001163293">
    <property type="component" value="Chromosome"/>
</dbReference>
<dbReference type="PROSITE" id="PS50928">
    <property type="entry name" value="ABC_TM1"/>
    <property type="match status" value="1"/>
</dbReference>
<feature type="transmembrane region" description="Helical" evidence="7">
    <location>
        <begin position="31"/>
        <end position="57"/>
    </location>
</feature>
<keyword evidence="4 7" id="KW-0812">Transmembrane</keyword>
<evidence type="ECO:0000313" key="10">
    <source>
        <dbReference type="EMBL" id="UYV99388.1"/>
    </source>
</evidence>
<gene>
    <name evidence="10" type="ORF">NL394_09405</name>
</gene>
<keyword evidence="5 7" id="KW-1133">Transmembrane helix</keyword>
<keyword evidence="6 7" id="KW-0472">Membrane</keyword>
<evidence type="ECO:0000256" key="8">
    <source>
        <dbReference type="SAM" id="MobiDB-lite"/>
    </source>
</evidence>
<comment type="subcellular location">
    <subcellularLocation>
        <location evidence="1 7">Cell membrane</location>
        <topology evidence="1 7">Multi-pass membrane protein</topology>
    </subcellularLocation>
</comment>
<evidence type="ECO:0000256" key="2">
    <source>
        <dbReference type="ARBA" id="ARBA00022448"/>
    </source>
</evidence>
<accession>A0AAX3ENW6</accession>
<dbReference type="SUPFAM" id="SSF161098">
    <property type="entry name" value="MetI-like"/>
    <property type="match status" value="1"/>
</dbReference>
<evidence type="ECO:0000256" key="7">
    <source>
        <dbReference type="RuleBase" id="RU363032"/>
    </source>
</evidence>
<protein>
    <submittedName>
        <fullName evidence="10">Sugar ABC transporter permease</fullName>
    </submittedName>
</protein>
<dbReference type="GO" id="GO:0005886">
    <property type="term" value="C:plasma membrane"/>
    <property type="evidence" value="ECO:0007669"/>
    <property type="project" value="UniProtKB-SubCell"/>
</dbReference>
<feature type="transmembrane region" description="Helical" evidence="7">
    <location>
        <begin position="252"/>
        <end position="271"/>
    </location>
</feature>
<dbReference type="GO" id="GO:0055085">
    <property type="term" value="P:transmembrane transport"/>
    <property type="evidence" value="ECO:0007669"/>
    <property type="project" value="InterPro"/>
</dbReference>
<evidence type="ECO:0000256" key="5">
    <source>
        <dbReference type="ARBA" id="ARBA00022989"/>
    </source>
</evidence>
<dbReference type="PANTHER" id="PTHR30193">
    <property type="entry name" value="ABC TRANSPORTER PERMEASE PROTEIN"/>
    <property type="match status" value="1"/>
</dbReference>
<organism evidence="10 11">
    <name type="scientific">Paenarthrobacter ureafaciens</name>
    <dbReference type="NCBI Taxonomy" id="37931"/>
    <lineage>
        <taxon>Bacteria</taxon>
        <taxon>Bacillati</taxon>
        <taxon>Actinomycetota</taxon>
        <taxon>Actinomycetes</taxon>
        <taxon>Micrococcales</taxon>
        <taxon>Micrococcaceae</taxon>
        <taxon>Paenarthrobacter</taxon>
    </lineage>
</organism>
<feature type="transmembrane region" description="Helical" evidence="7">
    <location>
        <begin position="193"/>
        <end position="220"/>
    </location>
</feature>
<dbReference type="CDD" id="cd06261">
    <property type="entry name" value="TM_PBP2"/>
    <property type="match status" value="1"/>
</dbReference>
<sequence length="333" mass="36635">MTSSTTRPPAPTGTRSKKQVPHNVKTSRRSALIFTPSLLVSFVFVYVFIGITVYISLSNWKIGTSPDLTLRQPFGGTYGEIIQEQRFQADIRNVVIFTIIFLVLAIVGGLIAALFIHHVSVGKGLFRTVFLLPYALSFIVTGVAWRWIFSPSTGVNEILRSIGIEDPPGWTTDPTVLGALNNPSGTDFLKVQFGIPVALLPIIFAAAWQLVGFAMAMYLAGLASIPEEHLEAANVDGANTWQRLRHIVLPQLWPSTITCFVLLLHVALKIFDLVVAMSGSGPGFVTDVPGIYIYNYLTSRYDKASAMAIILLLLTLVVIVPYLIRGYRKERKA</sequence>
<evidence type="ECO:0000313" key="11">
    <source>
        <dbReference type="Proteomes" id="UP001163293"/>
    </source>
</evidence>
<evidence type="ECO:0000256" key="6">
    <source>
        <dbReference type="ARBA" id="ARBA00023136"/>
    </source>
</evidence>
<evidence type="ECO:0000256" key="4">
    <source>
        <dbReference type="ARBA" id="ARBA00022692"/>
    </source>
</evidence>
<dbReference type="AlphaFoldDB" id="A0AAX3ENW6"/>
<feature type="transmembrane region" description="Helical" evidence="7">
    <location>
        <begin position="304"/>
        <end position="324"/>
    </location>
</feature>
<name>A0AAX3ENW6_PAEUR</name>
<keyword evidence="3" id="KW-1003">Cell membrane</keyword>
<dbReference type="RefSeq" id="WP_069696438.1">
    <property type="nucleotide sequence ID" value="NZ_CP043010.1"/>
</dbReference>
<evidence type="ECO:0000256" key="1">
    <source>
        <dbReference type="ARBA" id="ARBA00004651"/>
    </source>
</evidence>
<dbReference type="InterPro" id="IPR051393">
    <property type="entry name" value="ABC_transporter_permease"/>
</dbReference>
<dbReference type="EMBL" id="CP101185">
    <property type="protein sequence ID" value="UYV99388.1"/>
    <property type="molecule type" value="Genomic_DNA"/>
</dbReference>
<proteinExistence type="inferred from homology"/>
<keyword evidence="2 7" id="KW-0813">Transport</keyword>
<feature type="transmembrane region" description="Helical" evidence="7">
    <location>
        <begin position="94"/>
        <end position="116"/>
    </location>
</feature>
<feature type="transmembrane region" description="Helical" evidence="7">
    <location>
        <begin position="128"/>
        <end position="148"/>
    </location>
</feature>
<dbReference type="InterPro" id="IPR000515">
    <property type="entry name" value="MetI-like"/>
</dbReference>
<comment type="similarity">
    <text evidence="7">Belongs to the binding-protein-dependent transport system permease family.</text>
</comment>